<evidence type="ECO:0000256" key="5">
    <source>
        <dbReference type="ARBA" id="ARBA00023136"/>
    </source>
</evidence>
<reference evidence="8 9" key="1">
    <citation type="submission" date="2018-11" db="EMBL/GenBank/DDBJ databases">
        <title>Pseudaminobacter arsenicus sp. nov., an arsenic-resistant bacterium isolated from arsenic-rich aquifers.</title>
        <authorList>
            <person name="Mu Y."/>
        </authorList>
    </citation>
    <scope>NUCLEOTIDE SEQUENCE [LARGE SCALE GENOMIC DNA]</scope>
    <source>
        <strain evidence="8 9">CB3</strain>
    </source>
</reference>
<dbReference type="PANTHER" id="PTHR38344:SF1">
    <property type="entry name" value="INORGANIC CARBON TRANSPORTER SUBUNIT DABA-RELATED"/>
    <property type="match status" value="1"/>
</dbReference>
<evidence type="ECO:0000256" key="4">
    <source>
        <dbReference type="ARBA" id="ARBA00022833"/>
    </source>
</evidence>
<evidence type="ECO:0000256" key="2">
    <source>
        <dbReference type="ARBA" id="ARBA00022475"/>
    </source>
</evidence>
<comment type="caution">
    <text evidence="8">The sequence shown here is derived from an EMBL/GenBank/DDBJ whole genome shotgun (WGS) entry which is preliminary data.</text>
</comment>
<accession>A0A432UZG0</accession>
<keyword evidence="2 6" id="KW-1003">Cell membrane</keyword>
<proteinExistence type="inferred from homology"/>
<feature type="binding site" evidence="6">
    <location>
        <position position="337"/>
    </location>
    <ligand>
        <name>Zn(2+)</name>
        <dbReference type="ChEBI" id="CHEBI:29105"/>
    </ligand>
</feature>
<keyword evidence="1 6" id="KW-0813">Transport</keyword>
<dbReference type="PANTHER" id="PTHR38344">
    <property type="entry name" value="UPF0753 PROTEIN AQ_863"/>
    <property type="match status" value="1"/>
</dbReference>
<dbReference type="InterPro" id="IPR018752">
    <property type="entry name" value="DabA"/>
</dbReference>
<dbReference type="OrthoDB" id="9805101at2"/>
<evidence type="ECO:0000313" key="9">
    <source>
        <dbReference type="Proteomes" id="UP000281647"/>
    </source>
</evidence>
<comment type="similarity">
    <text evidence="6">Belongs to the inorganic carbon transporter (TC 9.A.2) DabA family.</text>
</comment>
<keyword evidence="5 6" id="KW-0472">Membrane</keyword>
<dbReference type="EMBL" id="RKST01000058">
    <property type="protein sequence ID" value="RUM95238.1"/>
    <property type="molecule type" value="Genomic_DNA"/>
</dbReference>
<comment type="subcellular location">
    <subcellularLocation>
        <location evidence="6">Cell membrane</location>
        <topology evidence="6">Peripheral membrane protein</topology>
    </subcellularLocation>
</comment>
<comment type="cofactor">
    <cofactor evidence="6">
        <name>Zn(2+)</name>
        <dbReference type="ChEBI" id="CHEBI:29105"/>
    </cofactor>
</comment>
<feature type="binding site" evidence="6">
    <location>
        <position position="512"/>
    </location>
    <ligand>
        <name>Zn(2+)</name>
        <dbReference type="ChEBI" id="CHEBI:29105"/>
    </ligand>
</feature>
<dbReference type="Proteomes" id="UP000281647">
    <property type="component" value="Unassembled WGS sequence"/>
</dbReference>
<evidence type="ECO:0000256" key="3">
    <source>
        <dbReference type="ARBA" id="ARBA00022723"/>
    </source>
</evidence>
<keyword evidence="4 6" id="KW-0862">Zinc</keyword>
<dbReference type="HAMAP" id="MF_01871">
    <property type="entry name" value="DabA"/>
    <property type="match status" value="1"/>
</dbReference>
<evidence type="ECO:0000256" key="1">
    <source>
        <dbReference type="ARBA" id="ARBA00022448"/>
    </source>
</evidence>
<dbReference type="GO" id="GO:0008270">
    <property type="term" value="F:zinc ion binding"/>
    <property type="evidence" value="ECO:0007669"/>
    <property type="project" value="UniProtKB-UniRule"/>
</dbReference>
<sequence length="810" mass="87827">MLNRINDHHLPAAGATIEAAWRAARQVPPLWPLDASVTVNPFLGQADGPLELAAARLGRVAGLRVTMPRSWYAARIRSGAIDDADLAAALAGASRPGAPKTLAGLNAALKAEPACRLPLPTVADLAADPSGIDWAGVLTERISHWAADYFDTAQALWAAPKGRGAYDGWRDNARYDLTPEIVGLNGFAALSAQLPETAEQVIIDCAGCLGLLESALEVYFHRLLMSLGGWAQIARYRLWQAELRHGCDRTLIDLLAIRLVWEKAIFCQYASSIEGKWREAKKAYSEDIVASADDVLDSVLQEAAERAAQRRLAAVLATEKTSLANDRARLQMAFCIDVRSEVFRRALESLDPGIQTVGFAGFFGLGVSHRRFASDIEESRLPPQLAPDPHSRSGDHSADTARLDEAARLGKRATRAWGRFRLAAVSSFAFVEAMGPVYVHKLLRNGLGLAKAKLTSDPAPRLDPVPDLASRTAMAEKVLRGMSLTHDFARLVVIAGHGASVVNNPHASMLHCGACGGFSGDVNARLLASLLNDAAVRAGLAEHGIPVPDDTVFLAALHETTTDSVTLYDAGQSLVDHAEEIAQVRNWFAEAGALTRAERALRLPGRPSATGLSRRARDWAEVRPEWGLAGCQAFIAAPRSRTVGRNLRGRVFLHNYLWREDEGFGVLELIMTAPVIVASWISLQYYGSTVAPQVFGAGNKLLHNITGGMGVIEGNGGLLRGGVPWQSIHDGENFVHEPLRMSVAIEAPREAITAVLERHPDVRKLFDNRWLHLFALDDMGHLAWRYAGGSSWIDAFDDRPSRARLELAPI</sequence>
<evidence type="ECO:0000256" key="7">
    <source>
        <dbReference type="SAM" id="MobiDB-lite"/>
    </source>
</evidence>
<feature type="binding site" evidence="6">
    <location>
        <position position="335"/>
    </location>
    <ligand>
        <name>Zn(2+)</name>
        <dbReference type="ChEBI" id="CHEBI:29105"/>
    </ligand>
</feature>
<dbReference type="AlphaFoldDB" id="A0A432UZG0"/>
<organism evidence="8 9">
    <name type="scientific">Borborobacter arsenicus</name>
    <dbReference type="NCBI Taxonomy" id="1851146"/>
    <lineage>
        <taxon>Bacteria</taxon>
        <taxon>Pseudomonadati</taxon>
        <taxon>Pseudomonadota</taxon>
        <taxon>Alphaproteobacteria</taxon>
        <taxon>Hyphomicrobiales</taxon>
        <taxon>Phyllobacteriaceae</taxon>
        <taxon>Borborobacter</taxon>
    </lineage>
</organism>
<feature type="compositionally biased region" description="Basic and acidic residues" evidence="7">
    <location>
        <begin position="389"/>
        <end position="400"/>
    </location>
</feature>
<keyword evidence="3 6" id="KW-0479">Metal-binding</keyword>
<protein>
    <recommendedName>
        <fullName evidence="6">Probable inorganic carbon transporter subunit DabA</fullName>
    </recommendedName>
</protein>
<gene>
    <name evidence="6" type="primary">dabA</name>
    <name evidence="8" type="ORF">EET67_24405</name>
</gene>
<keyword evidence="9" id="KW-1185">Reference proteome</keyword>
<dbReference type="RefSeq" id="WP_128625577.1">
    <property type="nucleotide sequence ID" value="NZ_ML133519.1"/>
</dbReference>
<comment type="function">
    <text evidence="6">Part of an energy-coupled inorganic carbon pump.</text>
</comment>
<evidence type="ECO:0000313" key="8">
    <source>
        <dbReference type="EMBL" id="RUM95238.1"/>
    </source>
</evidence>
<comment type="subunit">
    <text evidence="6">Forms a complex with DabB.</text>
</comment>
<dbReference type="Pfam" id="PF10070">
    <property type="entry name" value="DabA"/>
    <property type="match status" value="1"/>
</dbReference>
<evidence type="ECO:0000256" key="6">
    <source>
        <dbReference type="HAMAP-Rule" id="MF_01871"/>
    </source>
</evidence>
<feature type="binding site" evidence="6">
    <location>
        <position position="497"/>
    </location>
    <ligand>
        <name>Zn(2+)</name>
        <dbReference type="ChEBI" id="CHEBI:29105"/>
    </ligand>
</feature>
<feature type="region of interest" description="Disordered" evidence="7">
    <location>
        <begin position="380"/>
        <end position="400"/>
    </location>
</feature>
<dbReference type="GO" id="GO:0005886">
    <property type="term" value="C:plasma membrane"/>
    <property type="evidence" value="ECO:0007669"/>
    <property type="project" value="UniProtKB-SubCell"/>
</dbReference>
<name>A0A432UZG0_9HYPH</name>